<name>A0A4U8UMI5_STECR</name>
<sequence length="80" mass="9287">MSLLDRPPPSGAHRHPFTKQRSMTAMYGNCYSYPLDPYSMPPAFRKISTESRESFFATSLVCSWPFCSKVRHRTLLEKQQ</sequence>
<dbReference type="AlphaFoldDB" id="A0A4U8UMI5"/>
<reference evidence="1 2" key="1">
    <citation type="journal article" date="2015" name="Genome Biol.">
        <title>Comparative genomics of Steinernema reveals deeply conserved gene regulatory networks.</title>
        <authorList>
            <person name="Dillman A.R."/>
            <person name="Macchietto M."/>
            <person name="Porter C.F."/>
            <person name="Rogers A."/>
            <person name="Williams B."/>
            <person name="Antoshechkin I."/>
            <person name="Lee M.M."/>
            <person name="Goodwin Z."/>
            <person name="Lu X."/>
            <person name="Lewis E.E."/>
            <person name="Goodrich-Blair H."/>
            <person name="Stock S.P."/>
            <person name="Adams B.J."/>
            <person name="Sternberg P.W."/>
            <person name="Mortazavi A."/>
        </authorList>
    </citation>
    <scope>NUCLEOTIDE SEQUENCE [LARGE SCALE GENOMIC DNA]</scope>
    <source>
        <strain evidence="1 2">ALL</strain>
    </source>
</reference>
<gene>
    <name evidence="1" type="ORF">L596_001882</name>
</gene>
<protein>
    <submittedName>
        <fullName evidence="1">Uncharacterized protein</fullName>
    </submittedName>
</protein>
<keyword evidence="2" id="KW-1185">Reference proteome</keyword>
<comment type="caution">
    <text evidence="1">The sequence shown here is derived from an EMBL/GenBank/DDBJ whole genome shotgun (WGS) entry which is preliminary data.</text>
</comment>
<reference evidence="1 2" key="2">
    <citation type="journal article" date="2019" name="G3 (Bethesda)">
        <title>Hybrid Assembly of the Genome of the Entomopathogenic Nematode Steinernema carpocapsae Identifies the X-Chromosome.</title>
        <authorList>
            <person name="Serra L."/>
            <person name="Macchietto M."/>
            <person name="Macias-Munoz A."/>
            <person name="McGill C.J."/>
            <person name="Rodriguez I.M."/>
            <person name="Rodriguez B."/>
            <person name="Murad R."/>
            <person name="Mortazavi A."/>
        </authorList>
    </citation>
    <scope>NUCLEOTIDE SEQUENCE [LARGE SCALE GENOMIC DNA]</scope>
    <source>
        <strain evidence="1 2">ALL</strain>
    </source>
</reference>
<organism evidence="1 2">
    <name type="scientific">Steinernema carpocapsae</name>
    <name type="common">Entomopathogenic nematode</name>
    <dbReference type="NCBI Taxonomy" id="34508"/>
    <lineage>
        <taxon>Eukaryota</taxon>
        <taxon>Metazoa</taxon>
        <taxon>Ecdysozoa</taxon>
        <taxon>Nematoda</taxon>
        <taxon>Chromadorea</taxon>
        <taxon>Rhabditida</taxon>
        <taxon>Tylenchina</taxon>
        <taxon>Panagrolaimomorpha</taxon>
        <taxon>Strongyloidoidea</taxon>
        <taxon>Steinernematidae</taxon>
        <taxon>Steinernema</taxon>
    </lineage>
</organism>
<dbReference type="EMBL" id="AZBU02000001">
    <property type="protein sequence ID" value="TMS34254.1"/>
    <property type="molecule type" value="Genomic_DNA"/>
</dbReference>
<evidence type="ECO:0000313" key="2">
    <source>
        <dbReference type="Proteomes" id="UP000298663"/>
    </source>
</evidence>
<accession>A0A4U8UMI5</accession>
<evidence type="ECO:0000313" key="1">
    <source>
        <dbReference type="EMBL" id="TMS34254.1"/>
    </source>
</evidence>
<dbReference type="OrthoDB" id="10581245at2759"/>
<proteinExistence type="predicted"/>
<dbReference type="Proteomes" id="UP000298663">
    <property type="component" value="Unassembled WGS sequence"/>
</dbReference>